<evidence type="ECO:0000256" key="3">
    <source>
        <dbReference type="ARBA" id="ARBA00022454"/>
    </source>
</evidence>
<evidence type="ECO:0000256" key="2">
    <source>
        <dbReference type="ARBA" id="ARBA00004286"/>
    </source>
</evidence>
<comment type="subcellular location">
    <subcellularLocation>
        <location evidence="2">Chromosome</location>
    </subcellularLocation>
    <subcellularLocation>
        <location evidence="1">Nucleus</location>
    </subcellularLocation>
</comment>
<evidence type="ECO:0000256" key="4">
    <source>
        <dbReference type="ARBA" id="ARBA00023242"/>
    </source>
</evidence>
<keyword evidence="3" id="KW-0158">Chromosome</keyword>
<dbReference type="PROSITE" id="PS50815">
    <property type="entry name" value="HORMA"/>
    <property type="match status" value="1"/>
</dbReference>
<dbReference type="PANTHER" id="PTHR48225">
    <property type="entry name" value="HORMA DOMAIN-CONTAINING PROTEIN 1"/>
    <property type="match status" value="1"/>
</dbReference>
<dbReference type="GO" id="GO:0005634">
    <property type="term" value="C:nucleus"/>
    <property type="evidence" value="ECO:0007669"/>
    <property type="project" value="UniProtKB-SubCell"/>
</dbReference>
<evidence type="ECO:0000256" key="7">
    <source>
        <dbReference type="SAM" id="Phobius"/>
    </source>
</evidence>
<dbReference type="AlphaFoldDB" id="A0A315VL35"/>
<evidence type="ECO:0000256" key="6">
    <source>
        <dbReference type="SAM" id="MobiDB-lite"/>
    </source>
</evidence>
<proteinExistence type="predicted"/>
<name>A0A315VL35_GAMAF</name>
<evidence type="ECO:0000259" key="8">
    <source>
        <dbReference type="PROSITE" id="PS50815"/>
    </source>
</evidence>
<evidence type="ECO:0000313" key="10">
    <source>
        <dbReference type="Proteomes" id="UP000250572"/>
    </source>
</evidence>
<comment type="caution">
    <text evidence="9">The sequence shown here is derived from an EMBL/GenBank/DDBJ whole genome shotgun (WGS) entry which is preliminary data.</text>
</comment>
<keyword evidence="4" id="KW-0539">Nucleus</keyword>
<dbReference type="EMBL" id="NHOQ01001560">
    <property type="protein sequence ID" value="PWA23878.1"/>
    <property type="molecule type" value="Genomic_DNA"/>
</dbReference>
<keyword evidence="10" id="KW-1185">Reference proteome</keyword>
<evidence type="ECO:0000256" key="5">
    <source>
        <dbReference type="ARBA" id="ARBA00023254"/>
    </source>
</evidence>
<gene>
    <name evidence="9" type="ORF">CCH79_00010781</name>
</gene>
<sequence length="464" mass="52103">MLGTRGKVESLGDGVEDASQMTKASQLACWSPRMTSSFSADPAALGYGHRHVADNRWLPTPFCSLFIRKSDPPGFWPRPGYLAFSLASSAFTGFFVFYNFHQMAYAQQVRPSQAAQILPEEVASEQQSLIVVKKLLAIAVSGITYLRGIFPGIAYGSKYVEGQKVMILKGNLDCPGTSQILHWMQGCFDAIQKKYIYTDPSNPQKVTEYYQFKIQYTTEGTQVDFESINNNQKLSTMSLGNTRKASILLVRKLYTLMQNLGPLPENVCLNMKLAYYDEVTPQDYQPPGFSEAVGNTIEFVQEPVKLTMGKVATPYHCVTFDMATERRRLEQVEESVSVKEKWIVKIEEQVDEPLSPELEQVEAAENYATDDDNTEIQMDIHEKNERSAEIIIPEASDMELGVKRTRSGRIIKSFTETNVTVKNTQPTAAKEKTVSQYDILSSQESSSASAAVKKRKFSEPKDHY</sequence>
<dbReference type="Gene3D" id="3.30.900.10">
    <property type="entry name" value="HORMA domain"/>
    <property type="match status" value="1"/>
</dbReference>
<accession>A0A315VL35</accession>
<keyword evidence="7" id="KW-1133">Transmembrane helix</keyword>
<dbReference type="SUPFAM" id="SSF56019">
    <property type="entry name" value="The spindle assembly checkpoint protein mad2"/>
    <property type="match status" value="1"/>
</dbReference>
<dbReference type="GO" id="GO:0005694">
    <property type="term" value="C:chromosome"/>
    <property type="evidence" value="ECO:0007669"/>
    <property type="project" value="UniProtKB-SubCell"/>
</dbReference>
<dbReference type="STRING" id="33528.ENSGAFP00000016378"/>
<feature type="transmembrane region" description="Helical" evidence="7">
    <location>
        <begin position="81"/>
        <end position="100"/>
    </location>
</feature>
<keyword evidence="7" id="KW-0812">Transmembrane</keyword>
<feature type="compositionally biased region" description="Low complexity" evidence="6">
    <location>
        <begin position="441"/>
        <end position="451"/>
    </location>
</feature>
<dbReference type="InterPro" id="IPR003511">
    <property type="entry name" value="HORMA_dom"/>
</dbReference>
<dbReference type="InterPro" id="IPR051294">
    <property type="entry name" value="HORMA_MeioticProgression"/>
</dbReference>
<dbReference type="PANTHER" id="PTHR48225:SF3">
    <property type="entry name" value="HORMA DOMAIN-CONTAINING PROTEIN 1"/>
    <property type="match status" value="1"/>
</dbReference>
<evidence type="ECO:0000256" key="1">
    <source>
        <dbReference type="ARBA" id="ARBA00004123"/>
    </source>
</evidence>
<dbReference type="GO" id="GO:0051321">
    <property type="term" value="P:meiotic cell cycle"/>
    <property type="evidence" value="ECO:0007669"/>
    <property type="project" value="UniProtKB-KW"/>
</dbReference>
<dbReference type="Pfam" id="PF02301">
    <property type="entry name" value="HORMA"/>
    <property type="match status" value="1"/>
</dbReference>
<feature type="domain" description="HORMA" evidence="8">
    <location>
        <begin position="126"/>
        <end position="322"/>
    </location>
</feature>
<keyword evidence="7" id="KW-0472">Membrane</keyword>
<dbReference type="Proteomes" id="UP000250572">
    <property type="component" value="Unassembled WGS sequence"/>
</dbReference>
<organism evidence="9 10">
    <name type="scientific">Gambusia affinis</name>
    <name type="common">Western mosquitofish</name>
    <name type="synonym">Heterandria affinis</name>
    <dbReference type="NCBI Taxonomy" id="33528"/>
    <lineage>
        <taxon>Eukaryota</taxon>
        <taxon>Metazoa</taxon>
        <taxon>Chordata</taxon>
        <taxon>Craniata</taxon>
        <taxon>Vertebrata</taxon>
        <taxon>Euteleostomi</taxon>
        <taxon>Actinopterygii</taxon>
        <taxon>Neopterygii</taxon>
        <taxon>Teleostei</taxon>
        <taxon>Neoteleostei</taxon>
        <taxon>Acanthomorphata</taxon>
        <taxon>Ovalentaria</taxon>
        <taxon>Atherinomorphae</taxon>
        <taxon>Cyprinodontiformes</taxon>
        <taxon>Poeciliidae</taxon>
        <taxon>Poeciliinae</taxon>
        <taxon>Gambusia</taxon>
    </lineage>
</organism>
<dbReference type="InterPro" id="IPR036570">
    <property type="entry name" value="HORMA_dom_sf"/>
</dbReference>
<keyword evidence="5" id="KW-0469">Meiosis</keyword>
<evidence type="ECO:0000313" key="9">
    <source>
        <dbReference type="EMBL" id="PWA23878.1"/>
    </source>
</evidence>
<protein>
    <recommendedName>
        <fullName evidence="8">HORMA domain-containing protein</fullName>
    </recommendedName>
</protein>
<reference evidence="9 10" key="1">
    <citation type="journal article" date="2018" name="G3 (Bethesda)">
        <title>A High-Quality Reference Genome for the Invasive Mosquitofish Gambusia affinis Using a Chicago Library.</title>
        <authorList>
            <person name="Hoffberg S.L."/>
            <person name="Troendle N.J."/>
            <person name="Glenn T.C."/>
            <person name="Mahmud O."/>
            <person name="Louha S."/>
            <person name="Chalopin D."/>
            <person name="Bennetzen J.L."/>
            <person name="Mauricio R."/>
        </authorList>
    </citation>
    <scope>NUCLEOTIDE SEQUENCE [LARGE SCALE GENOMIC DNA]</scope>
    <source>
        <strain evidence="9">NE01/NJP1002.9</strain>
        <tissue evidence="9">Muscle</tissue>
    </source>
</reference>
<feature type="region of interest" description="Disordered" evidence="6">
    <location>
        <begin position="424"/>
        <end position="464"/>
    </location>
</feature>